<gene>
    <name evidence="8" type="ORF">HYX28_05145</name>
</gene>
<proteinExistence type="predicted"/>
<evidence type="ECO:0000256" key="5">
    <source>
        <dbReference type="ARBA" id="ARBA00022989"/>
    </source>
</evidence>
<dbReference type="PRINTS" id="PR01035">
    <property type="entry name" value="TCRTETA"/>
</dbReference>
<feature type="transmembrane region" description="Helical" evidence="7">
    <location>
        <begin position="148"/>
        <end position="171"/>
    </location>
</feature>
<dbReference type="Proteomes" id="UP000779809">
    <property type="component" value="Unassembled WGS sequence"/>
</dbReference>
<evidence type="ECO:0000256" key="2">
    <source>
        <dbReference type="ARBA" id="ARBA00022448"/>
    </source>
</evidence>
<keyword evidence="3" id="KW-1003">Cell membrane</keyword>
<evidence type="ECO:0000256" key="7">
    <source>
        <dbReference type="SAM" id="Phobius"/>
    </source>
</evidence>
<feature type="transmembrane region" description="Helical" evidence="7">
    <location>
        <begin position="397"/>
        <end position="417"/>
    </location>
</feature>
<accession>A0A932A7K1</accession>
<reference evidence="8" key="1">
    <citation type="submission" date="2020-07" db="EMBL/GenBank/DDBJ databases">
        <title>Huge and variable diversity of episymbiotic CPR bacteria and DPANN archaea in groundwater ecosystems.</title>
        <authorList>
            <person name="He C.Y."/>
            <person name="Keren R."/>
            <person name="Whittaker M."/>
            <person name="Farag I.F."/>
            <person name="Doudna J."/>
            <person name="Cate J.H.D."/>
            <person name="Banfield J.F."/>
        </authorList>
    </citation>
    <scope>NUCLEOTIDE SEQUENCE</scope>
    <source>
        <strain evidence="8">NC_groundwater_580_Pr5_B-0.1um_64_19</strain>
    </source>
</reference>
<dbReference type="AlphaFoldDB" id="A0A932A7K1"/>
<feature type="transmembrane region" description="Helical" evidence="7">
    <location>
        <begin position="334"/>
        <end position="356"/>
    </location>
</feature>
<dbReference type="SUPFAM" id="SSF103473">
    <property type="entry name" value="MFS general substrate transporter"/>
    <property type="match status" value="1"/>
</dbReference>
<feature type="transmembrane region" description="Helical" evidence="7">
    <location>
        <begin position="56"/>
        <end position="74"/>
    </location>
</feature>
<protein>
    <submittedName>
        <fullName evidence="8">MFS transporter</fullName>
    </submittedName>
</protein>
<comment type="subcellular location">
    <subcellularLocation>
        <location evidence="1">Cell membrane</location>
        <topology evidence="1">Multi-pass membrane protein</topology>
    </subcellularLocation>
</comment>
<dbReference type="Gene3D" id="1.20.1250.20">
    <property type="entry name" value="MFS general substrate transporter like domains"/>
    <property type="match status" value="1"/>
</dbReference>
<evidence type="ECO:0000256" key="1">
    <source>
        <dbReference type="ARBA" id="ARBA00004651"/>
    </source>
</evidence>
<evidence type="ECO:0000256" key="4">
    <source>
        <dbReference type="ARBA" id="ARBA00022692"/>
    </source>
</evidence>
<keyword evidence="6 7" id="KW-0472">Membrane</keyword>
<keyword evidence="5 7" id="KW-1133">Transmembrane helix</keyword>
<feature type="transmembrane region" description="Helical" evidence="7">
    <location>
        <begin position="237"/>
        <end position="256"/>
    </location>
</feature>
<dbReference type="InterPro" id="IPR011701">
    <property type="entry name" value="MFS"/>
</dbReference>
<dbReference type="InterPro" id="IPR001958">
    <property type="entry name" value="Tet-R_TetA/multi-R_MdtG-like"/>
</dbReference>
<keyword evidence="4 7" id="KW-0812">Transmembrane</keyword>
<dbReference type="Pfam" id="PF07690">
    <property type="entry name" value="MFS_1"/>
    <property type="match status" value="1"/>
</dbReference>
<dbReference type="InterPro" id="IPR036259">
    <property type="entry name" value="MFS_trans_sf"/>
</dbReference>
<name>A0A932A7K1_9BACT</name>
<dbReference type="GO" id="GO:0022857">
    <property type="term" value="F:transmembrane transporter activity"/>
    <property type="evidence" value="ECO:0007669"/>
    <property type="project" value="InterPro"/>
</dbReference>
<keyword evidence="2" id="KW-0813">Transport</keyword>
<dbReference type="EMBL" id="JACPNR010000006">
    <property type="protein sequence ID" value="MBI2678146.1"/>
    <property type="molecule type" value="Genomic_DNA"/>
</dbReference>
<sequence length="435" mass="47889">MPQQHISLASYYRLLRGNGNFRRLWFAEIVSELGDWFYMVSLYAMLLEFTGRAESIGLAFALQVLPQALTGPFAGVINDRISRRQVMIFTDIARAVIITCVLFVRTPAMVWLVYPLLFLETVMWGLFEPARTAVIPNIVREDETLIANTLASSTWSMNMFIGSALGGAAAVWLGRDWIFGLDAASFLVSAWLLSRMRFTEPHLAARGPARVRDLFDHSEVVEGLRYVRRDRRLTSAILVKGALGVTGASWVIFPIFGKEIFPWRSAGITAAQGALIGMSLLMGARGLGSLIGPLTAAPWAAQRLSRLRIGILLGFIAYGLGYLTLGWINDRWLAYAVVVLSHMGGAVIWVFSTTLLQLLTDDRYRGRVFAAELAGCTVMLALTSWIAGFVIDHGVTVRTVTIWTGWFTLLAALWWIWAGLKPSAQVAAGDPAGAA</sequence>
<evidence type="ECO:0000313" key="9">
    <source>
        <dbReference type="Proteomes" id="UP000779809"/>
    </source>
</evidence>
<organism evidence="8 9">
    <name type="scientific">Candidatus Korobacter versatilis</name>
    <dbReference type="NCBI Taxonomy" id="658062"/>
    <lineage>
        <taxon>Bacteria</taxon>
        <taxon>Pseudomonadati</taxon>
        <taxon>Acidobacteriota</taxon>
        <taxon>Terriglobia</taxon>
        <taxon>Terriglobales</taxon>
        <taxon>Candidatus Korobacteraceae</taxon>
        <taxon>Candidatus Korobacter</taxon>
    </lineage>
</organism>
<feature type="transmembrane region" description="Helical" evidence="7">
    <location>
        <begin position="24"/>
        <end position="44"/>
    </location>
</feature>
<evidence type="ECO:0000256" key="6">
    <source>
        <dbReference type="ARBA" id="ARBA00023136"/>
    </source>
</evidence>
<dbReference type="PANTHER" id="PTHR43266:SF2">
    <property type="entry name" value="MAJOR FACILITATOR SUPERFAMILY (MFS) PROFILE DOMAIN-CONTAINING PROTEIN"/>
    <property type="match status" value="1"/>
</dbReference>
<feature type="transmembrane region" description="Helical" evidence="7">
    <location>
        <begin position="268"/>
        <end position="288"/>
    </location>
</feature>
<dbReference type="CDD" id="cd06173">
    <property type="entry name" value="MFS_MefA_like"/>
    <property type="match status" value="1"/>
</dbReference>
<dbReference type="PANTHER" id="PTHR43266">
    <property type="entry name" value="MACROLIDE-EFFLUX PROTEIN"/>
    <property type="match status" value="1"/>
</dbReference>
<dbReference type="GO" id="GO:0005886">
    <property type="term" value="C:plasma membrane"/>
    <property type="evidence" value="ECO:0007669"/>
    <property type="project" value="UniProtKB-SubCell"/>
</dbReference>
<feature type="transmembrane region" description="Helical" evidence="7">
    <location>
        <begin position="368"/>
        <end position="391"/>
    </location>
</feature>
<evidence type="ECO:0000256" key="3">
    <source>
        <dbReference type="ARBA" id="ARBA00022475"/>
    </source>
</evidence>
<evidence type="ECO:0000313" key="8">
    <source>
        <dbReference type="EMBL" id="MBI2678146.1"/>
    </source>
</evidence>
<comment type="caution">
    <text evidence="8">The sequence shown here is derived from an EMBL/GenBank/DDBJ whole genome shotgun (WGS) entry which is preliminary data.</text>
</comment>
<feature type="transmembrane region" description="Helical" evidence="7">
    <location>
        <begin position="309"/>
        <end position="328"/>
    </location>
</feature>